<dbReference type="AlphaFoldDB" id="C7NNH4"/>
<evidence type="ECO:0000313" key="3">
    <source>
        <dbReference type="Proteomes" id="UP000002071"/>
    </source>
</evidence>
<dbReference type="InterPro" id="IPR055708">
    <property type="entry name" value="DUF7284"/>
</dbReference>
<dbReference type="EMBL" id="CP001687">
    <property type="protein sequence ID" value="ACV10202.1"/>
    <property type="molecule type" value="Genomic_DNA"/>
</dbReference>
<organism evidence="2 3">
    <name type="scientific">Halorhabdus utahensis (strain DSM 12940 / JCM 11049 / AX-2)</name>
    <dbReference type="NCBI Taxonomy" id="519442"/>
    <lineage>
        <taxon>Archaea</taxon>
        <taxon>Methanobacteriati</taxon>
        <taxon>Methanobacteriota</taxon>
        <taxon>Stenosarchaea group</taxon>
        <taxon>Halobacteria</taxon>
        <taxon>Halobacteriales</taxon>
        <taxon>Haloarculaceae</taxon>
        <taxon>Halorhabdus</taxon>
    </lineage>
</organism>
<accession>C7NNH4</accession>
<dbReference type="HOGENOM" id="CLU_777590_0_0_2"/>
<protein>
    <submittedName>
        <fullName evidence="2">Uncharacterized protein</fullName>
    </submittedName>
</protein>
<dbReference type="OrthoDB" id="235471at2157"/>
<keyword evidence="3" id="KW-1185">Reference proteome</keyword>
<gene>
    <name evidence="2" type="ordered locus">Huta_0012</name>
</gene>
<dbReference type="Proteomes" id="UP000002071">
    <property type="component" value="Chromosome"/>
</dbReference>
<dbReference type="GeneID" id="8382272"/>
<keyword evidence="1" id="KW-0812">Transmembrane</keyword>
<dbReference type="Pfam" id="PF23955">
    <property type="entry name" value="DUF7284"/>
    <property type="match status" value="1"/>
</dbReference>
<dbReference type="eggNOG" id="arCOG06291">
    <property type="taxonomic scope" value="Archaea"/>
</dbReference>
<dbReference type="KEGG" id="hut:Huta_0012"/>
<evidence type="ECO:0000256" key="1">
    <source>
        <dbReference type="SAM" id="Phobius"/>
    </source>
</evidence>
<reference evidence="2 3" key="1">
    <citation type="journal article" date="2009" name="Stand. Genomic Sci.">
        <title>Complete genome sequence of Halorhabdus utahensis type strain (AX-2).</title>
        <authorList>
            <person name="Anderson I."/>
            <person name="Tindall B.J."/>
            <person name="Pomrenke H."/>
            <person name="Goker M."/>
            <person name="Lapidus A."/>
            <person name="Nolan M."/>
            <person name="Copeland A."/>
            <person name="Glavina Del Rio T."/>
            <person name="Chen F."/>
            <person name="Tice H."/>
            <person name="Cheng J.F."/>
            <person name="Lucas S."/>
            <person name="Chertkov O."/>
            <person name="Bruce D."/>
            <person name="Brettin T."/>
            <person name="Detter J.C."/>
            <person name="Han C."/>
            <person name="Goodwin L."/>
            <person name="Land M."/>
            <person name="Hauser L."/>
            <person name="Chang Y.J."/>
            <person name="Jeffries C.D."/>
            <person name="Pitluck S."/>
            <person name="Pati A."/>
            <person name="Mavromatis K."/>
            <person name="Ivanova N."/>
            <person name="Ovchinnikova G."/>
            <person name="Chen A."/>
            <person name="Palaniappan K."/>
            <person name="Chain P."/>
            <person name="Rohde M."/>
            <person name="Bristow J."/>
            <person name="Eisen J.A."/>
            <person name="Markowitz V."/>
            <person name="Hugenholtz P."/>
            <person name="Kyrpides N.C."/>
            <person name="Klenk H.P."/>
        </authorList>
    </citation>
    <scope>NUCLEOTIDE SEQUENCE [LARGE SCALE GENOMIC DNA]</scope>
    <source>
        <strain evidence="3">DSM 12940 / JCM 11049 / AX-2</strain>
    </source>
</reference>
<feature type="transmembrane region" description="Helical" evidence="1">
    <location>
        <begin position="14"/>
        <end position="32"/>
    </location>
</feature>
<evidence type="ECO:0000313" key="2">
    <source>
        <dbReference type="EMBL" id="ACV10202.1"/>
    </source>
</evidence>
<proteinExistence type="predicted"/>
<name>C7NNH4_HALUD</name>
<keyword evidence="1" id="KW-1133">Transmembrane helix</keyword>
<sequence length="329" mass="35373">MIETDRAVSTVADVTLAILLVVAAMGVLVTFVERDDVGHDPMTAAYTAETIASGTMNVTYDVEQALEEYERLRGVEREYTDDNLRRLAHRPIVAHAAAAAVLNLEFDLDKLQPEASRGTVGLSREAVAYEPAVDAAMQTRLVESSFDTQVIAVWEPLEGGPLRGSAEFGQRPPPQTDVSATTLTVPVDVPSVRERAIDRVDDPADFDVVADTVAKALIDGYLPTRESQRALESNGVARDLTAYRYYRMAQVLGTESNDVEAAVAPALQRRAANASTANAALTQALATQLEAYLEPEDSTRPAAGPLGNATTAAERISTGTVTITVRTWE</sequence>
<keyword evidence="1" id="KW-0472">Membrane</keyword>
<dbReference type="RefSeq" id="WP_012795079.1">
    <property type="nucleotide sequence ID" value="NC_013158.1"/>
</dbReference>
<dbReference type="STRING" id="519442.Huta_0012"/>